<comment type="caution">
    <text evidence="8">The sequence shown here is derived from an EMBL/GenBank/DDBJ whole genome shotgun (WGS) entry which is preliminary data.</text>
</comment>
<dbReference type="GO" id="GO:0016020">
    <property type="term" value="C:membrane"/>
    <property type="evidence" value="ECO:0007669"/>
    <property type="project" value="InterPro"/>
</dbReference>
<dbReference type="SUPFAM" id="SSF53850">
    <property type="entry name" value="Periplasmic binding protein-like II"/>
    <property type="match status" value="1"/>
</dbReference>
<evidence type="ECO:0000256" key="5">
    <source>
        <dbReference type="SAM" id="SignalP"/>
    </source>
</evidence>
<proteinExistence type="inferred from homology"/>
<dbReference type="GO" id="GO:0015276">
    <property type="term" value="F:ligand-gated monoatomic ion channel activity"/>
    <property type="evidence" value="ECO:0007669"/>
    <property type="project" value="InterPro"/>
</dbReference>
<dbReference type="PROSITE" id="PS01039">
    <property type="entry name" value="SBP_BACTERIAL_3"/>
    <property type="match status" value="1"/>
</dbReference>
<dbReference type="Pfam" id="PF00497">
    <property type="entry name" value="SBP_bac_3"/>
    <property type="match status" value="1"/>
</dbReference>
<dbReference type="PANTHER" id="PTHR35936:SF17">
    <property type="entry name" value="ARGININE-BINDING EXTRACELLULAR PROTEIN ARTP"/>
    <property type="match status" value="1"/>
</dbReference>
<feature type="domain" description="Solute-binding protein family 3/N-terminal" evidence="6">
    <location>
        <begin position="33"/>
        <end position="282"/>
    </location>
</feature>
<keyword evidence="3 5" id="KW-0732">Signal</keyword>
<dbReference type="RefSeq" id="WP_149232329.1">
    <property type="nucleotide sequence ID" value="NZ_JALJXJ010000007.1"/>
</dbReference>
<sequence length="285" mass="30034">MKTLILASTLLLAAVSATIGSAATATAQTKPAAITIATEGAYEPWNFTTPGGKLDGLEIDLANDLCARMAVRCTIVAQDWDGLIPALNARKFDAIMASMIVTEKRLAVIGFSEPYAPTAAAIMVEKTSPLARLPGTGTTVDLGGDPAKVKAALDPIAAQLKGKSIGTQTATSNTTFLEKYLKDSVTVREYKTTEQHDLDLQAGRIDGVVAQKSSLTALLAKPDYQAFTLAGPTFVGDVFGKGIAVGLRKDDTVLKEMFDKAILAAKADGTIDKLAQKWLKTSLMN</sequence>
<comment type="subcellular location">
    <subcellularLocation>
        <location evidence="1">Cell envelope</location>
    </subcellularLocation>
</comment>
<name>A0A5A9GLP7_AZOLI</name>
<evidence type="ECO:0000256" key="4">
    <source>
        <dbReference type="RuleBase" id="RU003744"/>
    </source>
</evidence>
<protein>
    <submittedName>
        <fullName evidence="8">Transporter substrate-binding domain-containing protein</fullName>
    </submittedName>
</protein>
<accession>A0A5A9GLP7</accession>
<evidence type="ECO:0000313" key="8">
    <source>
        <dbReference type="EMBL" id="KAA0595388.1"/>
    </source>
</evidence>
<comment type="similarity">
    <text evidence="2 4">Belongs to the bacterial solute-binding protein 3 family.</text>
</comment>
<dbReference type="OrthoDB" id="9807134at2"/>
<organism evidence="8 9">
    <name type="scientific">Azospirillum lipoferum</name>
    <dbReference type="NCBI Taxonomy" id="193"/>
    <lineage>
        <taxon>Bacteria</taxon>
        <taxon>Pseudomonadati</taxon>
        <taxon>Pseudomonadota</taxon>
        <taxon>Alphaproteobacteria</taxon>
        <taxon>Rhodospirillales</taxon>
        <taxon>Azospirillaceae</taxon>
        <taxon>Azospirillum</taxon>
    </lineage>
</organism>
<evidence type="ECO:0000259" key="7">
    <source>
        <dbReference type="SMART" id="SM00079"/>
    </source>
</evidence>
<evidence type="ECO:0000259" key="6">
    <source>
        <dbReference type="SMART" id="SM00062"/>
    </source>
</evidence>
<gene>
    <name evidence="8" type="ORF">FZ942_17355</name>
</gene>
<feature type="domain" description="Ionotropic glutamate receptor C-terminal" evidence="7">
    <location>
        <begin position="33"/>
        <end position="281"/>
    </location>
</feature>
<dbReference type="SMART" id="SM00062">
    <property type="entry name" value="PBPb"/>
    <property type="match status" value="1"/>
</dbReference>
<evidence type="ECO:0000256" key="3">
    <source>
        <dbReference type="ARBA" id="ARBA00022729"/>
    </source>
</evidence>
<dbReference type="Gene3D" id="3.40.190.10">
    <property type="entry name" value="Periplasmic binding protein-like II"/>
    <property type="match status" value="2"/>
</dbReference>
<keyword evidence="9" id="KW-1185">Reference proteome</keyword>
<dbReference type="InterPro" id="IPR001638">
    <property type="entry name" value="Solute-binding_3/MltF_N"/>
</dbReference>
<feature type="chain" id="PRO_5023139909" evidence="5">
    <location>
        <begin position="28"/>
        <end position="285"/>
    </location>
</feature>
<feature type="signal peptide" evidence="5">
    <location>
        <begin position="1"/>
        <end position="27"/>
    </location>
</feature>
<dbReference type="GO" id="GO:0030313">
    <property type="term" value="C:cell envelope"/>
    <property type="evidence" value="ECO:0007669"/>
    <property type="project" value="UniProtKB-SubCell"/>
</dbReference>
<dbReference type="SMART" id="SM00079">
    <property type="entry name" value="PBPe"/>
    <property type="match status" value="1"/>
</dbReference>
<dbReference type="AlphaFoldDB" id="A0A5A9GLP7"/>
<evidence type="ECO:0000256" key="2">
    <source>
        <dbReference type="ARBA" id="ARBA00010333"/>
    </source>
</evidence>
<dbReference type="InterPro" id="IPR001320">
    <property type="entry name" value="Iontro_rcpt_C"/>
</dbReference>
<evidence type="ECO:0000313" key="9">
    <source>
        <dbReference type="Proteomes" id="UP000324927"/>
    </source>
</evidence>
<dbReference type="InterPro" id="IPR018313">
    <property type="entry name" value="SBP_3_CS"/>
</dbReference>
<dbReference type="PANTHER" id="PTHR35936">
    <property type="entry name" value="MEMBRANE-BOUND LYTIC MUREIN TRANSGLYCOSYLASE F"/>
    <property type="match status" value="1"/>
</dbReference>
<evidence type="ECO:0000256" key="1">
    <source>
        <dbReference type="ARBA" id="ARBA00004196"/>
    </source>
</evidence>
<reference evidence="8 9" key="1">
    <citation type="submission" date="2019-08" db="EMBL/GenBank/DDBJ databases">
        <authorList>
            <person name="Grouzdev D."/>
            <person name="Tikhonova E."/>
            <person name="Kravchenko I."/>
        </authorList>
    </citation>
    <scope>NUCLEOTIDE SEQUENCE [LARGE SCALE GENOMIC DNA]</scope>
    <source>
        <strain evidence="8 9">59b</strain>
    </source>
</reference>
<dbReference type="Proteomes" id="UP000324927">
    <property type="component" value="Unassembled WGS sequence"/>
</dbReference>
<dbReference type="EMBL" id="VTTN01000006">
    <property type="protein sequence ID" value="KAA0595388.1"/>
    <property type="molecule type" value="Genomic_DNA"/>
</dbReference>